<name>A0A4R4Y799_9PSEU</name>
<feature type="compositionally biased region" description="Basic residues" evidence="1">
    <location>
        <begin position="1"/>
        <end position="13"/>
    </location>
</feature>
<sequence length="293" mass="33031">MRPRRRRTSHHYRTSSPCRPVRGDRDLESYLRPGGAAMTTRRFIKTYRDARAADTAREHYRWLTGLNAGIEYPEMIGGTDTTLGFAHVTGRAAELDDLPAVAAVLGRLHYAARRAGIDQAQVNSRYITPGGRWLAPFAGPRRKRLHHQRDQTPDSPLDHQDIDAWLDHAALFPAAIYKDSNPRNFLITPDRGPVLVDFDSLTLAPVGYDLAKLLVTTGMTYGRLPRSAADDAVAAYTHELGEPCSHTEIAVWAEFHDLLTRRYLGRHGYRHPWSAVRPWPAHDVTSTPTKRSR</sequence>
<evidence type="ECO:0000313" key="4">
    <source>
        <dbReference type="Proteomes" id="UP000294947"/>
    </source>
</evidence>
<accession>A0A4R4Y799</accession>
<evidence type="ECO:0000313" key="3">
    <source>
        <dbReference type="EMBL" id="TDD40291.1"/>
    </source>
</evidence>
<organism evidence="3 4">
    <name type="scientific">Saccharopolyspora elongata</name>
    <dbReference type="NCBI Taxonomy" id="2530387"/>
    <lineage>
        <taxon>Bacteria</taxon>
        <taxon>Bacillati</taxon>
        <taxon>Actinomycetota</taxon>
        <taxon>Actinomycetes</taxon>
        <taxon>Pseudonocardiales</taxon>
        <taxon>Pseudonocardiaceae</taxon>
        <taxon>Saccharopolyspora</taxon>
    </lineage>
</organism>
<reference evidence="3 4" key="1">
    <citation type="submission" date="2019-03" db="EMBL/GenBank/DDBJ databases">
        <title>Draft genome sequences of novel Actinobacteria.</title>
        <authorList>
            <person name="Sahin N."/>
            <person name="Ay H."/>
            <person name="Saygin H."/>
        </authorList>
    </citation>
    <scope>NUCLEOTIDE SEQUENCE [LARGE SCALE GENOMIC DNA]</scope>
    <source>
        <strain evidence="3 4">7K502</strain>
    </source>
</reference>
<evidence type="ECO:0000259" key="2">
    <source>
        <dbReference type="Pfam" id="PF01636"/>
    </source>
</evidence>
<dbReference type="Pfam" id="PF01636">
    <property type="entry name" value="APH"/>
    <property type="match status" value="1"/>
</dbReference>
<dbReference type="InterPro" id="IPR002575">
    <property type="entry name" value="Aminoglycoside_PTrfase"/>
</dbReference>
<protein>
    <recommendedName>
        <fullName evidence="2">Aminoglycoside phosphotransferase domain-containing protein</fullName>
    </recommendedName>
</protein>
<dbReference type="Gene3D" id="3.90.1200.10">
    <property type="match status" value="1"/>
</dbReference>
<gene>
    <name evidence="3" type="ORF">E1288_35770</name>
</gene>
<feature type="domain" description="Aminoglycoside phosphotransferase" evidence="2">
    <location>
        <begin position="18"/>
        <end position="232"/>
    </location>
</feature>
<evidence type="ECO:0000256" key="1">
    <source>
        <dbReference type="SAM" id="MobiDB-lite"/>
    </source>
</evidence>
<keyword evidence="4" id="KW-1185">Reference proteome</keyword>
<proteinExistence type="predicted"/>
<comment type="caution">
    <text evidence="3">The sequence shown here is derived from an EMBL/GenBank/DDBJ whole genome shotgun (WGS) entry which is preliminary data.</text>
</comment>
<feature type="region of interest" description="Disordered" evidence="1">
    <location>
        <begin position="1"/>
        <end position="25"/>
    </location>
</feature>
<dbReference type="Proteomes" id="UP000294947">
    <property type="component" value="Unassembled WGS sequence"/>
</dbReference>
<dbReference type="EMBL" id="SMKW01000071">
    <property type="protein sequence ID" value="TDD40291.1"/>
    <property type="molecule type" value="Genomic_DNA"/>
</dbReference>
<dbReference type="SUPFAM" id="SSF56112">
    <property type="entry name" value="Protein kinase-like (PK-like)"/>
    <property type="match status" value="1"/>
</dbReference>
<dbReference type="InterPro" id="IPR011009">
    <property type="entry name" value="Kinase-like_dom_sf"/>
</dbReference>
<dbReference type="OrthoDB" id="4553308at2"/>
<dbReference type="AlphaFoldDB" id="A0A4R4Y799"/>